<dbReference type="PROSITE" id="PS50056">
    <property type="entry name" value="TYR_PHOSPHATASE_2"/>
    <property type="match status" value="1"/>
</dbReference>
<accession>A0A2T7NT86</accession>
<evidence type="ECO:0000259" key="3">
    <source>
        <dbReference type="PROSITE" id="PS50055"/>
    </source>
</evidence>
<dbReference type="SMART" id="SM00404">
    <property type="entry name" value="PTPc_motif"/>
    <property type="match status" value="1"/>
</dbReference>
<evidence type="ECO:0000256" key="2">
    <source>
        <dbReference type="SAM" id="Phobius"/>
    </source>
</evidence>
<evidence type="ECO:0000256" key="1">
    <source>
        <dbReference type="SAM" id="MobiDB-lite"/>
    </source>
</evidence>
<dbReference type="CDD" id="cd00047">
    <property type="entry name" value="PTPc"/>
    <property type="match status" value="1"/>
</dbReference>
<dbReference type="PANTHER" id="PTHR19134">
    <property type="entry name" value="RECEPTOR-TYPE TYROSINE-PROTEIN PHOSPHATASE"/>
    <property type="match status" value="1"/>
</dbReference>
<dbReference type="STRING" id="400727.A0A2T7NT86"/>
<comment type="caution">
    <text evidence="5">The sequence shown here is derived from an EMBL/GenBank/DDBJ whole genome shotgun (WGS) entry which is preliminary data.</text>
</comment>
<dbReference type="InterPro" id="IPR003595">
    <property type="entry name" value="Tyr_Pase_cat"/>
</dbReference>
<dbReference type="InterPro" id="IPR000387">
    <property type="entry name" value="Tyr_Pase_dom"/>
</dbReference>
<dbReference type="OrthoDB" id="6274266at2759"/>
<keyword evidence="2" id="KW-1133">Transmembrane helix</keyword>
<dbReference type="Gene3D" id="3.90.190.10">
    <property type="entry name" value="Protein tyrosine phosphatase superfamily"/>
    <property type="match status" value="2"/>
</dbReference>
<feature type="region of interest" description="Disordered" evidence="1">
    <location>
        <begin position="128"/>
        <end position="153"/>
    </location>
</feature>
<dbReference type="Gene3D" id="2.60.120.260">
    <property type="entry name" value="Galactose-binding domain-like"/>
    <property type="match status" value="1"/>
</dbReference>
<feature type="region of interest" description="Disordered" evidence="1">
    <location>
        <begin position="174"/>
        <end position="195"/>
    </location>
</feature>
<feature type="domain" description="Tyrosine specific protein phosphatases" evidence="4">
    <location>
        <begin position="490"/>
        <end position="562"/>
    </location>
</feature>
<evidence type="ECO:0008006" key="7">
    <source>
        <dbReference type="Google" id="ProtNLM"/>
    </source>
</evidence>
<dbReference type="EMBL" id="PZQS01000009">
    <property type="protein sequence ID" value="PVD24388.1"/>
    <property type="molecule type" value="Genomic_DNA"/>
</dbReference>
<protein>
    <recommendedName>
        <fullName evidence="7">Protein-tyrosine-phosphatase</fullName>
    </recommendedName>
</protein>
<dbReference type="SMART" id="SM00194">
    <property type="entry name" value="PTPc"/>
    <property type="match status" value="1"/>
</dbReference>
<dbReference type="GO" id="GO:0004725">
    <property type="term" value="F:protein tyrosine phosphatase activity"/>
    <property type="evidence" value="ECO:0007669"/>
    <property type="project" value="InterPro"/>
</dbReference>
<gene>
    <name evidence="5" type="ORF">C0Q70_14870</name>
</gene>
<dbReference type="InterPro" id="IPR029021">
    <property type="entry name" value="Prot-tyrosine_phosphatase-like"/>
</dbReference>
<dbReference type="AlphaFoldDB" id="A0A2T7NT86"/>
<evidence type="ECO:0000313" key="6">
    <source>
        <dbReference type="Proteomes" id="UP000245119"/>
    </source>
</evidence>
<evidence type="ECO:0000259" key="4">
    <source>
        <dbReference type="PROSITE" id="PS50056"/>
    </source>
</evidence>
<keyword evidence="6" id="KW-1185">Reference proteome</keyword>
<feature type="domain" description="Tyrosine-protein phosphatase" evidence="3">
    <location>
        <begin position="347"/>
        <end position="571"/>
    </location>
</feature>
<dbReference type="PROSITE" id="PS50055">
    <property type="entry name" value="TYR_PHOSPHATASE_PTP"/>
    <property type="match status" value="1"/>
</dbReference>
<proteinExistence type="predicted"/>
<dbReference type="Pfam" id="PF22633">
    <property type="entry name" value="F5_F8_type_C_2"/>
    <property type="match status" value="1"/>
</dbReference>
<dbReference type="InterPro" id="IPR016130">
    <property type="entry name" value="Tyr_Pase_AS"/>
</dbReference>
<reference evidence="5 6" key="1">
    <citation type="submission" date="2018-04" db="EMBL/GenBank/DDBJ databases">
        <title>The genome of golden apple snail Pomacea canaliculata provides insight into stress tolerance and invasive adaptation.</title>
        <authorList>
            <person name="Liu C."/>
            <person name="Liu B."/>
            <person name="Ren Y."/>
            <person name="Zhang Y."/>
            <person name="Wang H."/>
            <person name="Li S."/>
            <person name="Jiang F."/>
            <person name="Yin L."/>
            <person name="Zhang G."/>
            <person name="Qian W."/>
            <person name="Fan W."/>
        </authorList>
    </citation>
    <scope>NUCLEOTIDE SEQUENCE [LARGE SCALE GENOMIC DNA]</scope>
    <source>
        <strain evidence="5">SZHN2017</strain>
        <tissue evidence="5">Muscle</tissue>
    </source>
</reference>
<dbReference type="InterPro" id="IPR008979">
    <property type="entry name" value="Galactose-bd-like_sf"/>
</dbReference>
<dbReference type="PRINTS" id="PR00700">
    <property type="entry name" value="PRTYPHPHTASE"/>
</dbReference>
<evidence type="ECO:0000313" key="5">
    <source>
        <dbReference type="EMBL" id="PVD24388.1"/>
    </source>
</evidence>
<dbReference type="InterPro" id="IPR000242">
    <property type="entry name" value="PTP_cat"/>
</dbReference>
<feature type="transmembrane region" description="Helical" evidence="2">
    <location>
        <begin position="204"/>
        <end position="228"/>
    </location>
</feature>
<dbReference type="InterPro" id="IPR050348">
    <property type="entry name" value="Protein-Tyr_Phosphatase"/>
</dbReference>
<feature type="compositionally biased region" description="Basic and acidic residues" evidence="1">
    <location>
        <begin position="186"/>
        <end position="195"/>
    </location>
</feature>
<dbReference type="SUPFAM" id="SSF49785">
    <property type="entry name" value="Galactose-binding domain-like"/>
    <property type="match status" value="1"/>
</dbReference>
<keyword evidence="2" id="KW-0812">Transmembrane</keyword>
<dbReference type="SUPFAM" id="SSF52799">
    <property type="entry name" value="(Phosphotyrosine protein) phosphatases II"/>
    <property type="match status" value="2"/>
</dbReference>
<sequence length="734" mass="81552">MANMSSYYNSSSSSTSLETSGPACLAVNGNTSSIFAPINMYPSHPNCISTSQFDVNATWQVDLGQVYAVNSITIYMRADLQERMSGVEVRVDGVLCYEFGTVTKVALTTNPTNIRCTSQLSGRSNYNNSTTTVTTIPPTTTTTQSTTSSASTNLTLETSVPTTTEISNKEPEITTNFAPTPLTTENRTEERREGEAANKAEFPLYPVIGAAVGGGVLMIVIVIILCLVMRKKLGHKLDVQELQERSTTRRDSESQSVYVIKKEAKKKAEVRPAFLRVPNKFGQKNGYTNFAMDEQASKAGSVSGDENGDYMVIYDNDDSIYATLKDGNAQTDNAVLSLIDSLASGELPDKYTELPKGFLHEHEAGKSPLNCNKNRVASVVPYDYNRIVLKDGYVAVEATDYINASYIQGYQDRNTYIATQGSVLGVLALRDSSETHGPVTVTGLHVEKRAHFMHRTFLLKAEDGAQEREVEQYHFQVWPEVGMPSVTSLVNFWRLTRARAPQHPPPPVLVHCSNGAGRTGVYIGLDIVQQHLRYAGEVHIFEVVKQLRQERCMMVQDVEHFVFLYKLLLEAYAGRDTTMALDLFEATFQRPISAKTQLSRIDKEFQTLMWMHKLTANRTCTAAEHHENLNKNRNKDCLPGLVSVLAPASQQDDGDRRILRDAAERVQDRDHLTSYAVSLNMEHRSDGSRDLRVLHFEGWEGDLPASTSELLHLIDTLESTRAHFTGSPVVIQCM</sequence>
<keyword evidence="2" id="KW-0472">Membrane</keyword>
<dbReference type="Pfam" id="PF00102">
    <property type="entry name" value="Y_phosphatase"/>
    <property type="match status" value="2"/>
</dbReference>
<dbReference type="PANTHER" id="PTHR19134:SF449">
    <property type="entry name" value="TYROSINE-PROTEIN PHOSPHATASE 1"/>
    <property type="match status" value="1"/>
</dbReference>
<dbReference type="PROSITE" id="PS00383">
    <property type="entry name" value="TYR_PHOSPHATASE_1"/>
    <property type="match status" value="1"/>
</dbReference>
<dbReference type="Proteomes" id="UP000245119">
    <property type="component" value="Linkage Group LG9"/>
</dbReference>
<organism evidence="5 6">
    <name type="scientific">Pomacea canaliculata</name>
    <name type="common">Golden apple snail</name>
    <dbReference type="NCBI Taxonomy" id="400727"/>
    <lineage>
        <taxon>Eukaryota</taxon>
        <taxon>Metazoa</taxon>
        <taxon>Spiralia</taxon>
        <taxon>Lophotrochozoa</taxon>
        <taxon>Mollusca</taxon>
        <taxon>Gastropoda</taxon>
        <taxon>Caenogastropoda</taxon>
        <taxon>Architaenioglossa</taxon>
        <taxon>Ampullarioidea</taxon>
        <taxon>Ampullariidae</taxon>
        <taxon>Pomacea</taxon>
    </lineage>
</organism>
<name>A0A2T7NT86_POMCA</name>